<accession>A0A232F8F7</accession>
<dbReference type="EMBL" id="NNAY01000737">
    <property type="protein sequence ID" value="OXU26749.1"/>
    <property type="molecule type" value="Genomic_DNA"/>
</dbReference>
<gene>
    <name evidence="1" type="ORF">TSAR_014912</name>
</gene>
<reference evidence="1 2" key="1">
    <citation type="journal article" date="2017" name="Curr. Biol.">
        <title>The Evolution of Venom by Co-option of Single-Copy Genes.</title>
        <authorList>
            <person name="Martinson E.O."/>
            <person name="Mrinalini"/>
            <person name="Kelkar Y.D."/>
            <person name="Chang C.H."/>
            <person name="Werren J.H."/>
        </authorList>
    </citation>
    <scope>NUCLEOTIDE SEQUENCE [LARGE SCALE GENOMIC DNA]</scope>
    <source>
        <strain evidence="1 2">Alberta</strain>
        <tissue evidence="1">Whole body</tissue>
    </source>
</reference>
<evidence type="ECO:0000313" key="1">
    <source>
        <dbReference type="EMBL" id="OXU26749.1"/>
    </source>
</evidence>
<name>A0A232F8F7_9HYME</name>
<dbReference type="Proteomes" id="UP000215335">
    <property type="component" value="Unassembled WGS sequence"/>
</dbReference>
<dbReference type="AlphaFoldDB" id="A0A232F8F7"/>
<proteinExistence type="predicted"/>
<sequence>MKGQTMDSWTKVRTFPSMLSIWMTNSIANSGDDILAIFSVVCHYRLQKKKCKIKLLIPNFFHGLRGPRSSVILVCGFEGFSEVLKCVKEMRDGRASSFTIWESVIVTISNNKSETEKMSFLCLDYGRKKALLHLKFC</sequence>
<protein>
    <submittedName>
        <fullName evidence="1">Uncharacterized protein</fullName>
    </submittedName>
</protein>
<evidence type="ECO:0000313" key="2">
    <source>
        <dbReference type="Proteomes" id="UP000215335"/>
    </source>
</evidence>
<keyword evidence="2" id="KW-1185">Reference proteome</keyword>
<comment type="caution">
    <text evidence="1">The sequence shown here is derived from an EMBL/GenBank/DDBJ whole genome shotgun (WGS) entry which is preliminary data.</text>
</comment>
<organism evidence="1 2">
    <name type="scientific">Trichomalopsis sarcophagae</name>
    <dbReference type="NCBI Taxonomy" id="543379"/>
    <lineage>
        <taxon>Eukaryota</taxon>
        <taxon>Metazoa</taxon>
        <taxon>Ecdysozoa</taxon>
        <taxon>Arthropoda</taxon>
        <taxon>Hexapoda</taxon>
        <taxon>Insecta</taxon>
        <taxon>Pterygota</taxon>
        <taxon>Neoptera</taxon>
        <taxon>Endopterygota</taxon>
        <taxon>Hymenoptera</taxon>
        <taxon>Apocrita</taxon>
        <taxon>Proctotrupomorpha</taxon>
        <taxon>Chalcidoidea</taxon>
        <taxon>Pteromalidae</taxon>
        <taxon>Pteromalinae</taxon>
        <taxon>Trichomalopsis</taxon>
    </lineage>
</organism>